<comment type="caution">
    <text evidence="2">The sequence shown here is derived from an EMBL/GenBank/DDBJ whole genome shotgun (WGS) entry which is preliminary data.</text>
</comment>
<dbReference type="AlphaFoldDB" id="A0A842H9E8"/>
<keyword evidence="1" id="KW-0812">Transmembrane</keyword>
<keyword evidence="1" id="KW-1133">Transmembrane helix</keyword>
<dbReference type="Proteomes" id="UP000546464">
    <property type="component" value="Unassembled WGS sequence"/>
</dbReference>
<evidence type="ECO:0000256" key="1">
    <source>
        <dbReference type="SAM" id="Phobius"/>
    </source>
</evidence>
<name>A0A842H9E8_9BACT</name>
<feature type="transmembrane region" description="Helical" evidence="1">
    <location>
        <begin position="225"/>
        <end position="242"/>
    </location>
</feature>
<keyword evidence="1" id="KW-0472">Membrane</keyword>
<organism evidence="2 3">
    <name type="scientific">Ruficoccus amylovorans</name>
    <dbReference type="NCBI Taxonomy" id="1804625"/>
    <lineage>
        <taxon>Bacteria</taxon>
        <taxon>Pseudomonadati</taxon>
        <taxon>Verrucomicrobiota</taxon>
        <taxon>Opitutia</taxon>
        <taxon>Puniceicoccales</taxon>
        <taxon>Cerasicoccaceae</taxon>
        <taxon>Ruficoccus</taxon>
    </lineage>
</organism>
<keyword evidence="3" id="KW-1185">Reference proteome</keyword>
<sequence length="249" mass="26462">METNLPNLTIFNRLMMSSKKYFLSLGLVFCLFYAGASVSRAVDKTNIAWGGVDPISDSFLLADSTGTLFDNNALFMVGYFSAGFDVTANATNLTELFNNFTALDSGQVGAEESPAYNGYIEGDVTIDTDVAPGSNAVNQVVYYWVLPGITSFDLDSVLSVTEQAILSDSSWQFGGNPGAIPAGTASTNLYNIATNNLDTIVYGEVNGVGRGEGSITIRTVAVPEPAFYAAGLGLVALLVVQLRRRRQAA</sequence>
<evidence type="ECO:0000313" key="2">
    <source>
        <dbReference type="EMBL" id="MBC2592728.1"/>
    </source>
</evidence>
<gene>
    <name evidence="2" type="ORF">H5P28_00490</name>
</gene>
<accession>A0A842H9E8</accession>
<proteinExistence type="predicted"/>
<dbReference type="EMBL" id="JACHVB010000005">
    <property type="protein sequence ID" value="MBC2592728.1"/>
    <property type="molecule type" value="Genomic_DNA"/>
</dbReference>
<evidence type="ECO:0000313" key="3">
    <source>
        <dbReference type="Proteomes" id="UP000546464"/>
    </source>
</evidence>
<dbReference type="RefSeq" id="WP_185673764.1">
    <property type="nucleotide sequence ID" value="NZ_JACHVB010000005.1"/>
</dbReference>
<reference evidence="2 3" key="1">
    <citation type="submission" date="2020-07" db="EMBL/GenBank/DDBJ databases">
        <authorList>
            <person name="Feng X."/>
        </authorList>
    </citation>
    <scope>NUCLEOTIDE SEQUENCE [LARGE SCALE GENOMIC DNA]</scope>
    <source>
        <strain evidence="2 3">JCM31066</strain>
    </source>
</reference>
<protein>
    <submittedName>
        <fullName evidence="2">Uncharacterized protein</fullName>
    </submittedName>
</protein>